<organism evidence="3 4">
    <name type="scientific">Marihabitans asiaticum</name>
    <dbReference type="NCBI Taxonomy" id="415218"/>
    <lineage>
        <taxon>Bacteria</taxon>
        <taxon>Bacillati</taxon>
        <taxon>Actinomycetota</taxon>
        <taxon>Actinomycetes</taxon>
        <taxon>Micrococcales</taxon>
        <taxon>Intrasporangiaceae</taxon>
        <taxon>Marihabitans</taxon>
    </lineage>
</organism>
<accession>A0A560WEB7</accession>
<feature type="region of interest" description="Disordered" evidence="1">
    <location>
        <begin position="146"/>
        <end position="167"/>
    </location>
</feature>
<sequence length="167" mass="17684">MPLDRARAPPRRRSPGNIRRTVILDDGPVQVTDIWVYPVKSLAGQAATRARVEPWGLAGDRRWGLVDPGGHKMTALLDRRLLRLAATSDDASGAVTIRAGSRTRTVTPPTGRPVPIGGAPGASGIPAGGDVDDWISEGVGRPLRLFWQPDPASRPIPPPSAVRTGTA</sequence>
<comment type="caution">
    <text evidence="3">The sequence shown here is derived from an EMBL/GenBank/DDBJ whole genome shotgun (WGS) entry which is preliminary data.</text>
</comment>
<evidence type="ECO:0000313" key="4">
    <source>
        <dbReference type="Proteomes" id="UP000315628"/>
    </source>
</evidence>
<protein>
    <submittedName>
        <fullName evidence="3">MOSC domain-containing protein</fullName>
    </submittedName>
</protein>
<dbReference type="InterPro" id="IPR005303">
    <property type="entry name" value="MOCOS_middle"/>
</dbReference>
<proteinExistence type="predicted"/>
<feature type="region of interest" description="Disordered" evidence="1">
    <location>
        <begin position="103"/>
        <end position="133"/>
    </location>
</feature>
<dbReference type="Pfam" id="PF03476">
    <property type="entry name" value="MOSC_N"/>
    <property type="match status" value="1"/>
</dbReference>
<feature type="compositionally biased region" description="Low complexity" evidence="1">
    <location>
        <begin position="103"/>
        <end position="129"/>
    </location>
</feature>
<dbReference type="EMBL" id="VIUW01000002">
    <property type="protein sequence ID" value="TWD15982.1"/>
    <property type="molecule type" value="Genomic_DNA"/>
</dbReference>
<dbReference type="Proteomes" id="UP000315628">
    <property type="component" value="Unassembled WGS sequence"/>
</dbReference>
<name>A0A560WEB7_9MICO</name>
<dbReference type="OrthoDB" id="9793178at2"/>
<evidence type="ECO:0000259" key="2">
    <source>
        <dbReference type="Pfam" id="PF03476"/>
    </source>
</evidence>
<evidence type="ECO:0000313" key="3">
    <source>
        <dbReference type="EMBL" id="TWD15982.1"/>
    </source>
</evidence>
<gene>
    <name evidence="3" type="ORF">FB557_1523</name>
</gene>
<keyword evidence="4" id="KW-1185">Reference proteome</keyword>
<dbReference type="AlphaFoldDB" id="A0A560WEB7"/>
<dbReference type="SUPFAM" id="SSF141673">
    <property type="entry name" value="MOSC N-terminal domain-like"/>
    <property type="match status" value="1"/>
</dbReference>
<feature type="domain" description="Molybdenum cofactor sulfurase middle" evidence="2">
    <location>
        <begin position="30"/>
        <end position="141"/>
    </location>
</feature>
<reference evidence="3 4" key="1">
    <citation type="submission" date="2019-06" db="EMBL/GenBank/DDBJ databases">
        <title>Sequencing the genomes of 1000 actinobacteria strains.</title>
        <authorList>
            <person name="Klenk H.-P."/>
        </authorList>
    </citation>
    <scope>NUCLEOTIDE SEQUENCE [LARGE SCALE GENOMIC DNA]</scope>
    <source>
        <strain evidence="3 4">DSM 18935</strain>
    </source>
</reference>
<evidence type="ECO:0000256" key="1">
    <source>
        <dbReference type="SAM" id="MobiDB-lite"/>
    </source>
</evidence>